<gene>
    <name evidence="2" type="ORF">SAMN05216247_102353</name>
</gene>
<dbReference type="InterPro" id="IPR050789">
    <property type="entry name" value="Diverse_Enzym_Activities"/>
</dbReference>
<dbReference type="SUPFAM" id="SSF56601">
    <property type="entry name" value="beta-lactamase/transpeptidase-like"/>
    <property type="match status" value="1"/>
</dbReference>
<proteinExistence type="predicted"/>
<sequence length="405" mass="43239">MAALLQSGQANSGAWIKMTSATSLGIDANRLARLSAAINADIEANKFDGAVVLVARRGTVVLHEALGYADRAAGKPTQLNSVFITMSIFKQMVNAAVLQRIDRGEIGFTTQVRELIPEYAANGKGATTIADLMLHKAGLPLGAPGIPPENIGDIQAVSRAVSAMVPQSVPGTSISYAAVLGHAVLAETVRRLDGGHRSFGQILKEDLIEPLGMTDTSLGFGLRKDQIERAVPVVVKNHGPALLDPVMLEGAGKHALISGFEVPAGSAFTTAYDWFRFAEACRRGGEIDGARILSPAILRFARTIATGDMINSLWDYAQNMRGWPAIPANLGPGFYVRGSGITSHAFGQLSSPETFGGIGTGSNCFWVDPERELTYVFLSAGLMEDSYSWERHQRYADLVHASVME</sequence>
<evidence type="ECO:0000259" key="1">
    <source>
        <dbReference type="Pfam" id="PF00144"/>
    </source>
</evidence>
<dbReference type="Proteomes" id="UP000182902">
    <property type="component" value="Unassembled WGS sequence"/>
</dbReference>
<dbReference type="Gene3D" id="3.40.710.10">
    <property type="entry name" value="DD-peptidase/beta-lactamase superfamily"/>
    <property type="match status" value="1"/>
</dbReference>
<evidence type="ECO:0000313" key="2">
    <source>
        <dbReference type="EMBL" id="SDX98387.1"/>
    </source>
</evidence>
<protein>
    <submittedName>
        <fullName evidence="2">CubicO group peptidase, beta-lactamase class C family</fullName>
    </submittedName>
</protein>
<organism evidence="2 3">
    <name type="scientific">Pseudomonas salomonii</name>
    <dbReference type="NCBI Taxonomy" id="191391"/>
    <lineage>
        <taxon>Bacteria</taxon>
        <taxon>Pseudomonadati</taxon>
        <taxon>Pseudomonadota</taxon>
        <taxon>Gammaproteobacteria</taxon>
        <taxon>Pseudomonadales</taxon>
        <taxon>Pseudomonadaceae</taxon>
        <taxon>Pseudomonas</taxon>
    </lineage>
</organism>
<dbReference type="InterPro" id="IPR012338">
    <property type="entry name" value="Beta-lactam/transpept-like"/>
</dbReference>
<dbReference type="InterPro" id="IPR001466">
    <property type="entry name" value="Beta-lactam-related"/>
</dbReference>
<dbReference type="PANTHER" id="PTHR43283:SF3">
    <property type="entry name" value="BETA-LACTAMASE FAMILY PROTEIN (AFU_ORTHOLOGUE AFUA_5G07500)"/>
    <property type="match status" value="1"/>
</dbReference>
<evidence type="ECO:0000313" key="3">
    <source>
        <dbReference type="Proteomes" id="UP000182902"/>
    </source>
</evidence>
<dbReference type="RefSeq" id="WP_083269410.1">
    <property type="nucleotide sequence ID" value="NZ_FNOX01000002.1"/>
</dbReference>
<dbReference type="AlphaFoldDB" id="A0A1H3G5R9"/>
<name>A0A1H3G5R9_9PSED</name>
<reference evidence="2 3" key="1">
    <citation type="submission" date="2016-10" db="EMBL/GenBank/DDBJ databases">
        <authorList>
            <person name="de Groot N.N."/>
        </authorList>
    </citation>
    <scope>NUCLEOTIDE SEQUENCE [LARGE SCALE GENOMIC DNA]</scope>
    <source>
        <strain evidence="2 3">ICMP 14252</strain>
    </source>
</reference>
<dbReference type="PANTHER" id="PTHR43283">
    <property type="entry name" value="BETA-LACTAMASE-RELATED"/>
    <property type="match status" value="1"/>
</dbReference>
<feature type="domain" description="Beta-lactamase-related" evidence="1">
    <location>
        <begin position="37"/>
        <end position="382"/>
    </location>
</feature>
<dbReference type="Pfam" id="PF00144">
    <property type="entry name" value="Beta-lactamase"/>
    <property type="match status" value="1"/>
</dbReference>
<accession>A0A1H3G5R9</accession>
<dbReference type="EMBL" id="FNOX01000002">
    <property type="protein sequence ID" value="SDX98387.1"/>
    <property type="molecule type" value="Genomic_DNA"/>
</dbReference>